<organism evidence="1 2">
    <name type="scientific">Ehrlichia japonica</name>
    <dbReference type="NCBI Taxonomy" id="391036"/>
    <lineage>
        <taxon>Bacteria</taxon>
        <taxon>Pseudomonadati</taxon>
        <taxon>Pseudomonadota</taxon>
        <taxon>Alphaproteobacteria</taxon>
        <taxon>Rickettsiales</taxon>
        <taxon>Anaplasmataceae</taxon>
        <taxon>Ehrlichia</taxon>
    </lineage>
</organism>
<proteinExistence type="predicted"/>
<evidence type="ECO:0000313" key="1">
    <source>
        <dbReference type="EMBL" id="AHX04549.1"/>
    </source>
</evidence>
<evidence type="ECO:0000313" key="2">
    <source>
        <dbReference type="Proteomes" id="UP000023762"/>
    </source>
</evidence>
<keyword evidence="2" id="KW-1185">Reference proteome</keyword>
<dbReference type="AlphaFoldDB" id="X5H185"/>
<dbReference type="Proteomes" id="UP000023762">
    <property type="component" value="Chromosome"/>
</dbReference>
<dbReference type="KEGG" id="ehh:EHF_0415"/>
<dbReference type="STRING" id="391036.EHF_0415"/>
<dbReference type="HOGENOM" id="CLU_3343144_0_0_5"/>
<reference evidence="1 2" key="1">
    <citation type="submission" date="2014-03" db="EMBL/GenBank/DDBJ databases">
        <title>Sequencing and Comparison of Genomes and Transcriptome Profiles of Human Ehrlichiosis Agents.</title>
        <authorList>
            <person name="Lin M."/>
            <person name="Daugherty S.C."/>
            <person name="Nagaraj S."/>
            <person name="Cheng Z."/>
            <person name="Xiong Q."/>
            <person name="Lin F.-Y."/>
            <person name="Sengamalay N."/>
            <person name="Ott S."/>
            <person name="Godinez A."/>
            <person name="Tallon L.J."/>
            <person name="Sadzewicz L."/>
            <person name="Fraser C.M."/>
            <person name="Dunning Hotopp J.C."/>
            <person name="Rikihisa Y."/>
        </authorList>
    </citation>
    <scope>NUCLEOTIDE SEQUENCE [LARGE SCALE GENOMIC DNA]</scope>
    <source>
        <strain evidence="1 2">HF</strain>
    </source>
</reference>
<sequence length="37" mass="4354">MYKNIELIDILYCVRIPMGVSVLYVEVKLIPRAQLIF</sequence>
<accession>X5H185</accession>
<name>X5H185_9RICK</name>
<dbReference type="EMBL" id="CP007474">
    <property type="protein sequence ID" value="AHX04549.1"/>
    <property type="molecule type" value="Genomic_DNA"/>
</dbReference>
<protein>
    <submittedName>
        <fullName evidence="1">Uncharacterized protein</fullName>
    </submittedName>
</protein>
<gene>
    <name evidence="1" type="ORF">EHF_0415</name>
</gene>